<comment type="subunit">
    <text evidence="7">Interacts with SMAD1, SMAD3, SMAD4, CPSF2 and CPSF3.</text>
</comment>
<keyword evidence="1 10" id="KW-0479">Metal-binding</keyword>
<feature type="domain" description="C3H1-type" evidence="12">
    <location>
        <begin position="551"/>
        <end position="572"/>
    </location>
</feature>
<evidence type="ECO:0000256" key="2">
    <source>
        <dbReference type="ARBA" id="ARBA00022737"/>
    </source>
</evidence>
<feature type="region of interest" description="Disordered" evidence="11">
    <location>
        <begin position="413"/>
        <end position="435"/>
    </location>
</feature>
<accession>A0A7M5WT99</accession>
<feature type="zinc finger region" description="C3H1-type" evidence="10">
    <location>
        <begin position="573"/>
        <end position="599"/>
    </location>
</feature>
<dbReference type="Proteomes" id="UP000594262">
    <property type="component" value="Unplaced"/>
</dbReference>
<evidence type="ECO:0000256" key="10">
    <source>
        <dbReference type="PROSITE-ProRule" id="PRU00723"/>
    </source>
</evidence>
<comment type="function">
    <text evidence="6">Required for the export of polyadenylated mRNAs from the nucleus. Enhances ACVR1B-induced SMAD-dependent transcription. Binds to single-stranded DNA but not to double-stranded DNA in vitro. Involved in RNA cleavage.</text>
</comment>
<feature type="zinc finger region" description="C3H1-type" evidence="10">
    <location>
        <begin position="600"/>
        <end position="627"/>
    </location>
</feature>
<dbReference type="GO" id="GO:0003677">
    <property type="term" value="F:DNA binding"/>
    <property type="evidence" value="ECO:0007669"/>
    <property type="project" value="UniProtKB-KW"/>
</dbReference>
<evidence type="ECO:0000259" key="12">
    <source>
        <dbReference type="PROSITE" id="PS50103"/>
    </source>
</evidence>
<feature type="zinc finger region" description="C3H1-type" evidence="10">
    <location>
        <begin position="551"/>
        <end position="572"/>
    </location>
</feature>
<dbReference type="PROSITE" id="PS50103">
    <property type="entry name" value="ZF_C3H1"/>
    <property type="match status" value="4"/>
</dbReference>
<dbReference type="AlphaFoldDB" id="A0A7M5WT99"/>
<evidence type="ECO:0000256" key="8">
    <source>
        <dbReference type="ARBA" id="ARBA00071600"/>
    </source>
</evidence>
<evidence type="ECO:0000256" key="7">
    <source>
        <dbReference type="ARBA" id="ARBA00064187"/>
    </source>
</evidence>
<evidence type="ECO:0000256" key="3">
    <source>
        <dbReference type="ARBA" id="ARBA00022771"/>
    </source>
</evidence>
<evidence type="ECO:0000313" key="13">
    <source>
        <dbReference type="EnsemblMetazoa" id="CLYHEMP012796.1"/>
    </source>
</evidence>
<evidence type="ECO:0000313" key="14">
    <source>
        <dbReference type="Proteomes" id="UP000594262"/>
    </source>
</evidence>
<dbReference type="OrthoDB" id="3247158at2759"/>
<feature type="region of interest" description="Disordered" evidence="11">
    <location>
        <begin position="20"/>
        <end position="85"/>
    </location>
</feature>
<reference evidence="13" key="1">
    <citation type="submission" date="2021-01" db="UniProtKB">
        <authorList>
            <consortium name="EnsemblMetazoa"/>
        </authorList>
    </citation>
    <scope>IDENTIFICATION</scope>
</reference>
<keyword evidence="2" id="KW-0677">Repeat</keyword>
<dbReference type="FunFam" id="4.10.1000.10:FF:000022">
    <property type="entry name" value="Zinc finger CCCH domain-containing protein 7"/>
    <property type="match status" value="1"/>
</dbReference>
<evidence type="ECO:0000256" key="1">
    <source>
        <dbReference type="ARBA" id="ARBA00022723"/>
    </source>
</evidence>
<dbReference type="RefSeq" id="XP_066936656.1">
    <property type="nucleotide sequence ID" value="XM_067080555.1"/>
</dbReference>
<dbReference type="Gene3D" id="4.10.1000.10">
    <property type="entry name" value="Zinc finger, CCCH-type"/>
    <property type="match status" value="3"/>
</dbReference>
<dbReference type="Pfam" id="PF14608">
    <property type="entry name" value="zf-CCCH_2"/>
    <property type="match status" value="2"/>
</dbReference>
<dbReference type="GeneID" id="136824572"/>
<dbReference type="GO" id="GO:0005634">
    <property type="term" value="C:nucleus"/>
    <property type="evidence" value="ECO:0007669"/>
    <property type="project" value="TreeGrafter"/>
</dbReference>
<keyword evidence="5" id="KW-0238">DNA-binding</keyword>
<keyword evidence="3 10" id="KW-0863">Zinc-finger</keyword>
<feature type="compositionally biased region" description="Polar residues" evidence="11">
    <location>
        <begin position="51"/>
        <end position="61"/>
    </location>
</feature>
<dbReference type="FunFam" id="4.10.1000.10:FF:000008">
    <property type="entry name" value="zinc finger CCCH domain-containing protein 3"/>
    <property type="match status" value="1"/>
</dbReference>
<feature type="compositionally biased region" description="Polar residues" evidence="11">
    <location>
        <begin position="421"/>
        <end position="434"/>
    </location>
</feature>
<name>A0A7M5WT99_9CNID</name>
<dbReference type="EnsemblMetazoa" id="CLYHEMT012796.1">
    <property type="protein sequence ID" value="CLYHEMP012796.1"/>
    <property type="gene ID" value="CLYHEMG012796"/>
</dbReference>
<sequence length="798" mass="90340">METEEDKELMRMRLETLKTMVGKLERKKTKSPSPVSSKQVTSPRTIKAVPNKSQAGSTYLSNNTTTTTHKNNPHHKTDQYSLHPNRHKYVKSKFSVQTRPNFGSSVNSSKTWSRPIQPILPTVSTDLTKMTNPNPTSNNGRPILPTVSGSFTKLTKQPISNASKLPTRPILPTVSDTFTQINTITKNSNVSSISTRPSLPIVSKTLVKTITHPSSDLTRTSSKHKFVRKNTQPGSIASVAPVPSRSNYIFNKAKRTEYAGNKFLSTRLKPELERDSDDAFRRTHFVNNSANIDFSSTIKPAQTQLVKKYSFVNKVISKPVVGRTKRTKSRYKVNNAHVASLSNKWSENTQNKWHAQSYPRTVVTRRKSNENRFKISKIPLVSVSRNKLIRKITDAQSNSFYLRRSSYLKQTIKTKPKPSKHYQTPSTDSSSNEMLLSRHGSKYLVSGNMKSLRRLRKSIDSEKMTAKRRKVPVHNNANKFKFNRMNSVNKNRKVSSKQIVASHVLKRSRILTQSQRKKTNKTKYCLFYNRFGKCKRGEECPFIHDPSKVAVCTRFLRGTCKDEQCPFSHKVDPSKMPVCSYFLLGKCTKDDCPYRHVNVSEDADVCQDFLNGYCALDDKCKKKHVLECQEFMNSGKCSKGKTCKLYHRTRKRPLRKRRSSTSGFRKPKGFTAKVAEEMATDGHCSSGTDTMSPLKNKANSNLLPKFISDKLKKDAHEAARAINFSEVRSLGCFTSSATSDIEMSDSDERQVKTEKPTRRISDGFIPLSMESSSSEDEAADELHVGNFSMSVKDYISLD</sequence>
<dbReference type="InterPro" id="IPR036855">
    <property type="entry name" value="Znf_CCCH_sf"/>
</dbReference>
<feature type="domain" description="C3H1-type" evidence="12">
    <location>
        <begin position="573"/>
        <end position="599"/>
    </location>
</feature>
<feature type="domain" description="C3H1-type" evidence="12">
    <location>
        <begin position="519"/>
        <end position="547"/>
    </location>
</feature>
<keyword evidence="4 10" id="KW-0862">Zinc</keyword>
<dbReference type="Pfam" id="PF00642">
    <property type="entry name" value="zf-CCCH"/>
    <property type="match status" value="1"/>
</dbReference>
<feature type="domain" description="C3H1-type" evidence="12">
    <location>
        <begin position="600"/>
        <end position="627"/>
    </location>
</feature>
<protein>
    <recommendedName>
        <fullName evidence="8">Zinc finger CCCH domain-containing protein 3</fullName>
    </recommendedName>
    <alternativeName>
        <fullName evidence="9">Smad-interacting CPSF-like factor</fullName>
    </alternativeName>
</protein>
<dbReference type="GO" id="GO:0008270">
    <property type="term" value="F:zinc ion binding"/>
    <property type="evidence" value="ECO:0007669"/>
    <property type="project" value="UniProtKB-KW"/>
</dbReference>
<proteinExistence type="predicted"/>
<evidence type="ECO:0000256" key="4">
    <source>
        <dbReference type="ARBA" id="ARBA00022833"/>
    </source>
</evidence>
<dbReference type="InterPro" id="IPR000571">
    <property type="entry name" value="Znf_CCCH"/>
</dbReference>
<dbReference type="SUPFAM" id="SSF90229">
    <property type="entry name" value="CCCH zinc finger"/>
    <property type="match status" value="1"/>
</dbReference>
<evidence type="ECO:0000256" key="11">
    <source>
        <dbReference type="SAM" id="MobiDB-lite"/>
    </source>
</evidence>
<evidence type="ECO:0000256" key="9">
    <source>
        <dbReference type="ARBA" id="ARBA00079564"/>
    </source>
</evidence>
<feature type="zinc finger region" description="C3H1-type" evidence="10">
    <location>
        <begin position="519"/>
        <end position="547"/>
    </location>
</feature>
<dbReference type="PANTHER" id="PTHR46156:SF1">
    <property type="entry name" value="ZINC FINGER CCCH DOMAIN-CONTAINING PROTEIN 3"/>
    <property type="match status" value="1"/>
</dbReference>
<organism evidence="13 14">
    <name type="scientific">Clytia hemisphaerica</name>
    <dbReference type="NCBI Taxonomy" id="252671"/>
    <lineage>
        <taxon>Eukaryota</taxon>
        <taxon>Metazoa</taxon>
        <taxon>Cnidaria</taxon>
        <taxon>Hydrozoa</taxon>
        <taxon>Hydroidolina</taxon>
        <taxon>Leptothecata</taxon>
        <taxon>Obeliida</taxon>
        <taxon>Clytiidae</taxon>
        <taxon>Clytia</taxon>
    </lineage>
</organism>
<keyword evidence="14" id="KW-1185">Reference proteome</keyword>
<feature type="compositionally biased region" description="Basic and acidic residues" evidence="11">
    <location>
        <begin position="746"/>
        <end position="761"/>
    </location>
</feature>
<feature type="region of interest" description="Disordered" evidence="11">
    <location>
        <begin position="741"/>
        <end position="781"/>
    </location>
</feature>
<dbReference type="SMART" id="SM00356">
    <property type="entry name" value="ZnF_C3H1"/>
    <property type="match status" value="5"/>
</dbReference>
<evidence type="ECO:0000256" key="6">
    <source>
        <dbReference type="ARBA" id="ARBA00057285"/>
    </source>
</evidence>
<feature type="compositionally biased region" description="Low complexity" evidence="11">
    <location>
        <begin position="31"/>
        <end position="43"/>
    </location>
</feature>
<evidence type="ECO:0000256" key="5">
    <source>
        <dbReference type="ARBA" id="ARBA00023125"/>
    </source>
</evidence>
<dbReference type="PANTHER" id="PTHR46156">
    <property type="entry name" value="CCCH ZINGC FINGER"/>
    <property type="match status" value="1"/>
</dbReference>